<evidence type="ECO:0000256" key="5">
    <source>
        <dbReference type="ARBA" id="ARBA00023136"/>
    </source>
</evidence>
<name>A0A133XI99_9RHOO</name>
<keyword evidence="5 6" id="KW-0472">Membrane</keyword>
<evidence type="ECO:0000256" key="4">
    <source>
        <dbReference type="ARBA" id="ARBA00022989"/>
    </source>
</evidence>
<dbReference type="GO" id="GO:0022904">
    <property type="term" value="P:respiratory electron transport chain"/>
    <property type="evidence" value="ECO:0007669"/>
    <property type="project" value="InterPro"/>
</dbReference>
<dbReference type="PANTHER" id="PTHR30485:SF2">
    <property type="entry name" value="BLL0597 PROTEIN"/>
    <property type="match status" value="1"/>
</dbReference>
<comment type="caution">
    <text evidence="8">The sequence shown here is derived from an EMBL/GenBank/DDBJ whole genome shotgun (WGS) entry which is preliminary data.</text>
</comment>
<evidence type="ECO:0000256" key="1">
    <source>
        <dbReference type="ARBA" id="ARBA00004651"/>
    </source>
</evidence>
<feature type="transmembrane region" description="Helical" evidence="6">
    <location>
        <begin position="98"/>
        <end position="119"/>
    </location>
</feature>
<dbReference type="STRING" id="281362.AT959_07960"/>
<protein>
    <submittedName>
        <fullName evidence="8">Cytochrome B</fullName>
    </submittedName>
</protein>
<feature type="transmembrane region" description="Helical" evidence="6">
    <location>
        <begin position="35"/>
        <end position="55"/>
    </location>
</feature>
<dbReference type="Proteomes" id="UP000070186">
    <property type="component" value="Unassembled WGS sequence"/>
</dbReference>
<sequence>MQKILVWDWPVRLGHWLMVGGFCLAWLTSESESLRLLHVISGGTVLAVAVFRLPWGFIGSRYARFVDFVRGPSSVKAYLLSLLRLEPSHHVGHNPAGGWAIVLLLGLGIVTGLAGWAIYNDFGGHLLEELHEGLAATMLTVVVIHLAGVASGSLLHGENLVRAMITGRKNGQPGEAIASARPLAAILLLAWVAAAGWWIAS</sequence>
<keyword evidence="9" id="KW-1185">Reference proteome</keyword>
<keyword evidence="2" id="KW-1003">Cell membrane</keyword>
<accession>A0A133XI99</accession>
<dbReference type="InterPro" id="IPR016174">
    <property type="entry name" value="Di-haem_cyt_TM"/>
</dbReference>
<dbReference type="AlphaFoldDB" id="A0A133XI99"/>
<feature type="transmembrane region" description="Helical" evidence="6">
    <location>
        <begin position="12"/>
        <end position="29"/>
    </location>
</feature>
<dbReference type="Gene3D" id="1.20.950.20">
    <property type="entry name" value="Transmembrane di-heme cytochromes, Chain C"/>
    <property type="match status" value="1"/>
</dbReference>
<keyword evidence="4 6" id="KW-1133">Transmembrane helix</keyword>
<evidence type="ECO:0000256" key="6">
    <source>
        <dbReference type="SAM" id="Phobius"/>
    </source>
</evidence>
<dbReference type="InterPro" id="IPR011577">
    <property type="entry name" value="Cyt_b561_bac/Ni-Hgenase"/>
</dbReference>
<dbReference type="RefSeq" id="WP_066882414.1">
    <property type="nucleotide sequence ID" value="NZ_LODL01000019.1"/>
</dbReference>
<proteinExistence type="predicted"/>
<comment type="subcellular location">
    <subcellularLocation>
        <location evidence="1">Cell membrane</location>
        <topology evidence="1">Multi-pass membrane protein</topology>
    </subcellularLocation>
</comment>
<evidence type="ECO:0000256" key="2">
    <source>
        <dbReference type="ARBA" id="ARBA00022475"/>
    </source>
</evidence>
<dbReference type="EMBL" id="LODL01000019">
    <property type="protein sequence ID" value="KXB30665.1"/>
    <property type="molecule type" value="Genomic_DNA"/>
</dbReference>
<evidence type="ECO:0000313" key="8">
    <source>
        <dbReference type="EMBL" id="KXB30665.1"/>
    </source>
</evidence>
<evidence type="ECO:0000256" key="3">
    <source>
        <dbReference type="ARBA" id="ARBA00022692"/>
    </source>
</evidence>
<dbReference type="InterPro" id="IPR051542">
    <property type="entry name" value="Hydrogenase_cytochrome"/>
</dbReference>
<dbReference type="PANTHER" id="PTHR30485">
    <property type="entry name" value="NI/FE-HYDROGENASE 1 B-TYPE CYTOCHROME SUBUNIT"/>
    <property type="match status" value="1"/>
</dbReference>
<gene>
    <name evidence="8" type="ORF">AT959_07960</name>
</gene>
<reference evidence="8 9" key="1">
    <citation type="submission" date="2015-12" db="EMBL/GenBank/DDBJ databases">
        <title>Nitrous oxide reduction kinetics distinguish bacteria harboring typical versus atypical NosZ.</title>
        <authorList>
            <person name="Yoon S."/>
            <person name="Nissen S."/>
            <person name="Park D."/>
            <person name="Sanford R.A."/>
            <person name="Loeffler F.E."/>
        </authorList>
    </citation>
    <scope>NUCLEOTIDE SEQUENCE [LARGE SCALE GENOMIC DNA]</scope>
    <source>
        <strain evidence="8 9">ATCC BAA-841</strain>
    </source>
</reference>
<feature type="transmembrane region" description="Helical" evidence="6">
    <location>
        <begin position="134"/>
        <end position="155"/>
    </location>
</feature>
<keyword evidence="3 6" id="KW-0812">Transmembrane</keyword>
<dbReference type="SUPFAM" id="SSF81342">
    <property type="entry name" value="Transmembrane di-heme cytochromes"/>
    <property type="match status" value="1"/>
</dbReference>
<evidence type="ECO:0000313" key="9">
    <source>
        <dbReference type="Proteomes" id="UP000070186"/>
    </source>
</evidence>
<feature type="transmembrane region" description="Helical" evidence="6">
    <location>
        <begin position="176"/>
        <end position="200"/>
    </location>
</feature>
<dbReference type="GO" id="GO:0005886">
    <property type="term" value="C:plasma membrane"/>
    <property type="evidence" value="ECO:0007669"/>
    <property type="project" value="UniProtKB-SubCell"/>
</dbReference>
<feature type="domain" description="Cytochrome b561 bacterial/Ni-hydrogenase" evidence="7">
    <location>
        <begin position="6"/>
        <end position="167"/>
    </location>
</feature>
<organism evidence="8 9">
    <name type="scientific">Dechloromonas denitrificans</name>
    <dbReference type="NCBI Taxonomy" id="281362"/>
    <lineage>
        <taxon>Bacteria</taxon>
        <taxon>Pseudomonadati</taxon>
        <taxon>Pseudomonadota</taxon>
        <taxon>Betaproteobacteria</taxon>
        <taxon>Rhodocyclales</taxon>
        <taxon>Azonexaceae</taxon>
        <taxon>Dechloromonas</taxon>
    </lineage>
</organism>
<dbReference type="GO" id="GO:0020037">
    <property type="term" value="F:heme binding"/>
    <property type="evidence" value="ECO:0007669"/>
    <property type="project" value="TreeGrafter"/>
</dbReference>
<dbReference type="Pfam" id="PF01292">
    <property type="entry name" value="Ni_hydr_CYTB"/>
    <property type="match status" value="1"/>
</dbReference>
<dbReference type="GO" id="GO:0009055">
    <property type="term" value="F:electron transfer activity"/>
    <property type="evidence" value="ECO:0007669"/>
    <property type="project" value="InterPro"/>
</dbReference>
<evidence type="ECO:0000259" key="7">
    <source>
        <dbReference type="Pfam" id="PF01292"/>
    </source>
</evidence>